<dbReference type="EMBL" id="JAEMNV010000003">
    <property type="protein sequence ID" value="MBJ8339228.1"/>
    <property type="molecule type" value="Genomic_DNA"/>
</dbReference>
<reference evidence="2" key="1">
    <citation type="submission" date="2020-12" db="EMBL/GenBank/DDBJ databases">
        <title>Antrihabitans popcorni sp. nov. and Antrihabitans auranticaus sp. nov., isolated from a larva cave.</title>
        <authorList>
            <person name="Lee S.D."/>
            <person name="Kim I.S."/>
        </authorList>
    </citation>
    <scope>NUCLEOTIDE SEQUENCE</scope>
    <source>
        <strain evidence="2">YC3-6</strain>
    </source>
</reference>
<evidence type="ECO:0000313" key="3">
    <source>
        <dbReference type="Proteomes" id="UP000655868"/>
    </source>
</evidence>
<feature type="transmembrane region" description="Helical" evidence="1">
    <location>
        <begin position="116"/>
        <end position="141"/>
    </location>
</feature>
<keyword evidence="1" id="KW-0812">Transmembrane</keyword>
<keyword evidence="1" id="KW-0472">Membrane</keyword>
<dbReference type="Proteomes" id="UP000655868">
    <property type="component" value="Unassembled WGS sequence"/>
</dbReference>
<comment type="caution">
    <text evidence="2">The sequence shown here is derived from an EMBL/GenBank/DDBJ whole genome shotgun (WGS) entry which is preliminary data.</text>
</comment>
<feature type="transmembrane region" description="Helical" evidence="1">
    <location>
        <begin position="202"/>
        <end position="223"/>
    </location>
</feature>
<feature type="transmembrane region" description="Helical" evidence="1">
    <location>
        <begin position="235"/>
        <end position="255"/>
    </location>
</feature>
<feature type="transmembrane region" description="Helical" evidence="1">
    <location>
        <begin position="30"/>
        <end position="58"/>
    </location>
</feature>
<protein>
    <recommendedName>
        <fullName evidence="4">Glycerophosphoryl diester phosphodiesterase membrane domain-containing protein</fullName>
    </recommendedName>
</protein>
<feature type="transmembrane region" description="Helical" evidence="1">
    <location>
        <begin position="147"/>
        <end position="167"/>
    </location>
</feature>
<gene>
    <name evidence="2" type="ORF">JGU71_10040</name>
</gene>
<accession>A0A934U3W1</accession>
<proteinExistence type="predicted"/>
<organism evidence="2 3">
    <name type="scientific">Antrihabitans stalagmiti</name>
    <dbReference type="NCBI Taxonomy" id="2799499"/>
    <lineage>
        <taxon>Bacteria</taxon>
        <taxon>Bacillati</taxon>
        <taxon>Actinomycetota</taxon>
        <taxon>Actinomycetes</taxon>
        <taxon>Mycobacteriales</taxon>
        <taxon>Nocardiaceae</taxon>
        <taxon>Antrihabitans</taxon>
    </lineage>
</organism>
<evidence type="ECO:0000256" key="1">
    <source>
        <dbReference type="SAM" id="Phobius"/>
    </source>
</evidence>
<dbReference type="RefSeq" id="WP_199703946.1">
    <property type="nucleotide sequence ID" value="NZ_JAEMNV010000003.1"/>
</dbReference>
<keyword evidence="1" id="KW-1133">Transmembrane helix</keyword>
<evidence type="ECO:0008006" key="4">
    <source>
        <dbReference type="Google" id="ProtNLM"/>
    </source>
</evidence>
<evidence type="ECO:0000313" key="2">
    <source>
        <dbReference type="EMBL" id="MBJ8339228.1"/>
    </source>
</evidence>
<name>A0A934U3W1_9NOCA</name>
<feature type="transmembrane region" description="Helical" evidence="1">
    <location>
        <begin position="70"/>
        <end position="95"/>
    </location>
</feature>
<sequence length="291" mass="30358">MLRGRGVVPTRPLGFREAIDYPFAVIQANLALLAALTGIAVAIGASIVSIAAVVAAAATGEIGSAVEWTVAGVTLFVAWLARVFLATFTTTVSALTCTQAPVTWRAVRSRSTSSALVRISGLQRSQIVIAVGVLSAIVLIADDSVGIGVSVLVCLGFAVLALVYFGARNFVAAPAVIEENITTSRAIQRSAALTTNAIARMLGLWITMYSIVILLVLPIASLPLFVIDAVGGPDWVALLLTVLGFLLIAGVSIVVESATRTVSYFDRRCTREGADIYAVLGRTSLTIGAKR</sequence>
<keyword evidence="3" id="KW-1185">Reference proteome</keyword>
<dbReference type="AlphaFoldDB" id="A0A934U3W1"/>